<gene>
    <name evidence="1" type="ORF">AsFPU1_2874</name>
</gene>
<dbReference type="PANTHER" id="PTHR34235:SF1">
    <property type="entry name" value="SLR0416 PROTEIN"/>
    <property type="match status" value="1"/>
</dbReference>
<reference evidence="2" key="1">
    <citation type="submission" date="2017-05" db="EMBL/GenBank/DDBJ databases">
        <title>Physiological properties and genetic analysis related to exopolysaccharide production of fresh-water unicellular cyanobacterium Aphanothece sacrum, Suizenji Nori, that has been cultured as a food source in Japan.</title>
        <authorList>
            <person name="Kanesaki Y."/>
            <person name="Yoshikawa S."/>
            <person name="Ohki K."/>
        </authorList>
    </citation>
    <scope>NUCLEOTIDE SEQUENCE [LARGE SCALE GENOMIC DNA]</scope>
    <source>
        <strain evidence="2">FPU1</strain>
    </source>
</reference>
<dbReference type="Pfam" id="PF01724">
    <property type="entry name" value="DUF29"/>
    <property type="match status" value="1"/>
</dbReference>
<name>A0A401IJV2_APHSA</name>
<dbReference type="PANTHER" id="PTHR34235">
    <property type="entry name" value="SLR1203 PROTEIN-RELATED"/>
    <property type="match status" value="1"/>
</dbReference>
<dbReference type="Proteomes" id="UP000287247">
    <property type="component" value="Unassembled WGS sequence"/>
</dbReference>
<organism evidence="1 2">
    <name type="scientific">Aphanothece sacrum FPU1</name>
    <dbReference type="NCBI Taxonomy" id="1920663"/>
    <lineage>
        <taxon>Bacteria</taxon>
        <taxon>Bacillati</taxon>
        <taxon>Cyanobacteriota</taxon>
        <taxon>Cyanophyceae</taxon>
        <taxon>Oscillatoriophycideae</taxon>
        <taxon>Chroococcales</taxon>
        <taxon>Aphanothecaceae</taxon>
        <taxon>Aphanothece</taxon>
    </lineage>
</organism>
<comment type="caution">
    <text evidence="1">The sequence shown here is derived from an EMBL/GenBank/DDBJ whole genome shotgun (WGS) entry which is preliminary data.</text>
</comment>
<proteinExistence type="predicted"/>
<dbReference type="AlphaFoldDB" id="A0A401IJV2"/>
<dbReference type="OrthoDB" id="495351at2"/>
<sequence length="144" mass="16250">MEELLELKDLLLAGNIADALLMVEEMTEMSKDDKINKISSYAKILLLHLIKRAAEKRSTRSWDLSIENAVYEIQKTNKRRKAGGNYLSSEELRQAVENAYRIALSGAAVEAFEGRYEVEEIASMVDRSEIIKQAMQLILATVGE</sequence>
<dbReference type="RefSeq" id="WP_124975520.1">
    <property type="nucleotide sequence ID" value="NZ_BDQK01000013.1"/>
</dbReference>
<evidence type="ECO:0008006" key="3">
    <source>
        <dbReference type="Google" id="ProtNLM"/>
    </source>
</evidence>
<dbReference type="InterPro" id="IPR002636">
    <property type="entry name" value="DUF29"/>
</dbReference>
<dbReference type="EMBL" id="BDQK01000013">
    <property type="protein sequence ID" value="GBF81460.1"/>
    <property type="molecule type" value="Genomic_DNA"/>
</dbReference>
<dbReference type="Gene3D" id="1.20.1220.20">
    <property type="entry name" value="Uncharcterised protein PF01724"/>
    <property type="match status" value="1"/>
</dbReference>
<evidence type="ECO:0000313" key="2">
    <source>
        <dbReference type="Proteomes" id="UP000287247"/>
    </source>
</evidence>
<protein>
    <recommendedName>
        <fullName evidence="3">DUF29 family protein</fullName>
    </recommendedName>
</protein>
<accession>A0A401IJV2</accession>
<keyword evidence="2" id="KW-1185">Reference proteome</keyword>
<evidence type="ECO:0000313" key="1">
    <source>
        <dbReference type="EMBL" id="GBF81460.1"/>
    </source>
</evidence>